<feature type="repeat" description="WD" evidence="3">
    <location>
        <begin position="158"/>
        <end position="199"/>
    </location>
</feature>
<dbReference type="VEuPathDB" id="PiroplasmaDB:BBBOND_0402700"/>
<accession>A0A061DCG6</accession>
<protein>
    <submittedName>
        <fullName evidence="4">Chromatin assembly factor 1 subunit C, putative</fullName>
    </submittedName>
</protein>
<dbReference type="KEGG" id="bbig:BBBOND_0402700"/>
<sequence length="390" mass="43687">MDAHRHNWLVNTRVLYNFISSIRLPHQPIAVEFLPELPGRREPAGDVAFCQLACGLRSEQGEKVALYLLEVALPAQPISEEIRRYSKCLDYEGFPLPGYPEPMYQCITKAELDCGIQSLKSHSYNDKCFLAAKQKDVFIFKLEGGVSEERDMKPLHTFQDHEEEGYGLAFHKVRPMLGSCSEDGRFNVWDVSELAPVYQFSSPVVLNSVELLEHENQALVAAEDGHVLIMDLRQPVVAGKTAKVDSAVNTLTIHCVNTDIFASGTASGLWDIRKLDAPLSGIQAHDAAVIKLQFNHYFPMLIGSAAEDSTVRVFDLEAPYSEDEDATPTNDEECDGEPIELLFTHVGHREHVYDFCWGTEELTETYIASVGDDYGLQLWQITDDVLDFSA</sequence>
<dbReference type="RefSeq" id="XP_012769968.1">
    <property type="nucleotide sequence ID" value="XM_012914514.1"/>
</dbReference>
<dbReference type="Proteomes" id="UP000033188">
    <property type="component" value="Chromosome 4"/>
</dbReference>
<dbReference type="EMBL" id="LK391710">
    <property type="protein sequence ID" value="CDR97782.1"/>
    <property type="molecule type" value="Genomic_DNA"/>
</dbReference>
<evidence type="ECO:0000256" key="2">
    <source>
        <dbReference type="ARBA" id="ARBA00022737"/>
    </source>
</evidence>
<keyword evidence="2" id="KW-0677">Repeat</keyword>
<dbReference type="SUPFAM" id="SSF50978">
    <property type="entry name" value="WD40 repeat-like"/>
    <property type="match status" value="1"/>
</dbReference>
<dbReference type="InterPro" id="IPR015943">
    <property type="entry name" value="WD40/YVTN_repeat-like_dom_sf"/>
</dbReference>
<dbReference type="InterPro" id="IPR050459">
    <property type="entry name" value="WD_repeat_RBAP46/RBAP48/MSI1"/>
</dbReference>
<proteinExistence type="predicted"/>
<dbReference type="STRING" id="5866.A0A061DCG6"/>
<dbReference type="Gene3D" id="2.130.10.10">
    <property type="entry name" value="YVTN repeat-like/Quinoprotein amine dehydrogenase"/>
    <property type="match status" value="1"/>
</dbReference>
<dbReference type="InterPro" id="IPR001680">
    <property type="entry name" value="WD40_rpt"/>
</dbReference>
<dbReference type="OrthoDB" id="427795at2759"/>
<gene>
    <name evidence="4" type="ORF">BBBOND_0402700</name>
</gene>
<reference evidence="5" key="1">
    <citation type="journal article" date="2014" name="Nucleic Acids Res.">
        <title>The evolutionary dynamics of variant antigen genes in Babesia reveal a history of genomic innovation underlying host-parasite interaction.</title>
        <authorList>
            <person name="Jackson A.P."/>
            <person name="Otto T.D."/>
            <person name="Darby A."/>
            <person name="Ramaprasad A."/>
            <person name="Xia D."/>
            <person name="Echaide I.E."/>
            <person name="Farber M."/>
            <person name="Gahlot S."/>
            <person name="Gamble J."/>
            <person name="Gupta D."/>
            <person name="Gupta Y."/>
            <person name="Jackson L."/>
            <person name="Malandrin L."/>
            <person name="Malas T.B."/>
            <person name="Moussa E."/>
            <person name="Nair M."/>
            <person name="Reid A.J."/>
            <person name="Sanders M."/>
            <person name="Sharma J."/>
            <person name="Tracey A."/>
            <person name="Quail M.A."/>
            <person name="Weir W."/>
            <person name="Wastling J.M."/>
            <person name="Hall N."/>
            <person name="Willadsen P."/>
            <person name="Lingelbach K."/>
            <person name="Shiels B."/>
            <person name="Tait A."/>
            <person name="Berriman M."/>
            <person name="Allred D.R."/>
            <person name="Pain A."/>
        </authorList>
    </citation>
    <scope>NUCLEOTIDE SEQUENCE [LARGE SCALE GENOMIC DNA]</scope>
    <source>
        <strain evidence="5">Bond</strain>
    </source>
</reference>
<dbReference type="InterPro" id="IPR036322">
    <property type="entry name" value="WD40_repeat_dom_sf"/>
</dbReference>
<name>A0A061DCG6_BABBI</name>
<keyword evidence="5" id="KW-1185">Reference proteome</keyword>
<dbReference type="Pfam" id="PF00400">
    <property type="entry name" value="WD40"/>
    <property type="match status" value="2"/>
</dbReference>
<dbReference type="PROSITE" id="PS50082">
    <property type="entry name" value="WD_REPEATS_2"/>
    <property type="match status" value="1"/>
</dbReference>
<dbReference type="AlphaFoldDB" id="A0A061DCG6"/>
<evidence type="ECO:0000313" key="4">
    <source>
        <dbReference type="EMBL" id="CDR97782.1"/>
    </source>
</evidence>
<evidence type="ECO:0000313" key="5">
    <source>
        <dbReference type="Proteomes" id="UP000033188"/>
    </source>
</evidence>
<dbReference type="PANTHER" id="PTHR22850">
    <property type="entry name" value="WD40 REPEAT FAMILY"/>
    <property type="match status" value="1"/>
</dbReference>
<organism evidence="4 5">
    <name type="scientific">Babesia bigemina</name>
    <dbReference type="NCBI Taxonomy" id="5866"/>
    <lineage>
        <taxon>Eukaryota</taxon>
        <taxon>Sar</taxon>
        <taxon>Alveolata</taxon>
        <taxon>Apicomplexa</taxon>
        <taxon>Aconoidasida</taxon>
        <taxon>Piroplasmida</taxon>
        <taxon>Babesiidae</taxon>
        <taxon>Babesia</taxon>
    </lineage>
</organism>
<dbReference type="GeneID" id="24566323"/>
<dbReference type="SMART" id="SM00320">
    <property type="entry name" value="WD40"/>
    <property type="match status" value="4"/>
</dbReference>
<evidence type="ECO:0000256" key="1">
    <source>
        <dbReference type="ARBA" id="ARBA00022574"/>
    </source>
</evidence>
<keyword evidence="1 3" id="KW-0853">WD repeat</keyword>
<dbReference type="OMA" id="AWHLENE"/>
<evidence type="ECO:0000256" key="3">
    <source>
        <dbReference type="PROSITE-ProRule" id="PRU00221"/>
    </source>
</evidence>